<evidence type="ECO:0000313" key="2">
    <source>
        <dbReference type="Proteomes" id="UP000193560"/>
    </source>
</evidence>
<keyword evidence="2" id="KW-1185">Reference proteome</keyword>
<dbReference type="AlphaFoldDB" id="A0A1X2HYP0"/>
<dbReference type="EMBL" id="MCGE01000044">
    <property type="protein sequence ID" value="ORZ05424.1"/>
    <property type="molecule type" value="Genomic_DNA"/>
</dbReference>
<reference evidence="1 2" key="1">
    <citation type="submission" date="2016-07" db="EMBL/GenBank/DDBJ databases">
        <title>Pervasive Adenine N6-methylation of Active Genes in Fungi.</title>
        <authorList>
            <consortium name="DOE Joint Genome Institute"/>
            <person name="Mondo S.J."/>
            <person name="Dannebaum R.O."/>
            <person name="Kuo R.C."/>
            <person name="Labutti K."/>
            <person name="Haridas S."/>
            <person name="Kuo A."/>
            <person name="Salamov A."/>
            <person name="Ahrendt S.R."/>
            <person name="Lipzen A."/>
            <person name="Sullivan W."/>
            <person name="Andreopoulos W.B."/>
            <person name="Clum A."/>
            <person name="Lindquist E."/>
            <person name="Daum C."/>
            <person name="Ramamoorthy G.K."/>
            <person name="Gryganskyi A."/>
            <person name="Culley D."/>
            <person name="Magnuson J.K."/>
            <person name="James T.Y."/>
            <person name="O'Malley M.A."/>
            <person name="Stajich J.E."/>
            <person name="Spatafora J.W."/>
            <person name="Visel A."/>
            <person name="Grigoriev I.V."/>
        </authorList>
    </citation>
    <scope>NUCLEOTIDE SEQUENCE [LARGE SCALE GENOMIC DNA]</scope>
    <source>
        <strain evidence="1 2">NRRL 1336</strain>
    </source>
</reference>
<organism evidence="1 2">
    <name type="scientific">Absidia repens</name>
    <dbReference type="NCBI Taxonomy" id="90262"/>
    <lineage>
        <taxon>Eukaryota</taxon>
        <taxon>Fungi</taxon>
        <taxon>Fungi incertae sedis</taxon>
        <taxon>Mucoromycota</taxon>
        <taxon>Mucoromycotina</taxon>
        <taxon>Mucoromycetes</taxon>
        <taxon>Mucorales</taxon>
        <taxon>Cunninghamellaceae</taxon>
        <taxon>Absidia</taxon>
    </lineage>
</organism>
<dbReference type="Proteomes" id="UP000193560">
    <property type="component" value="Unassembled WGS sequence"/>
</dbReference>
<gene>
    <name evidence="1" type="ORF">BCR42DRAFT_428270</name>
</gene>
<protein>
    <submittedName>
        <fullName evidence="1">Uncharacterized protein</fullName>
    </submittedName>
</protein>
<dbReference type="PROSITE" id="PS51257">
    <property type="entry name" value="PROKAR_LIPOPROTEIN"/>
    <property type="match status" value="1"/>
</dbReference>
<name>A0A1X2HYP0_9FUNG</name>
<proteinExistence type="predicted"/>
<accession>A0A1X2HYP0</accession>
<comment type="caution">
    <text evidence="1">The sequence shown here is derived from an EMBL/GenBank/DDBJ whole genome shotgun (WGS) entry which is preliminary data.</text>
</comment>
<evidence type="ECO:0000313" key="1">
    <source>
        <dbReference type="EMBL" id="ORZ05424.1"/>
    </source>
</evidence>
<sequence length="53" mass="6299">MNYLQNRHTTAVTYRHRPVFQWMFTCSCNSRWNSSANDNINYTKWDYCTGGAS</sequence>